<keyword evidence="4" id="KW-0378">Hydrolase</keyword>
<feature type="domain" description="SLH" evidence="2">
    <location>
        <begin position="34"/>
        <end position="97"/>
    </location>
</feature>
<dbReference type="AlphaFoldDB" id="A0A3G3JWI5"/>
<dbReference type="InterPro" id="IPR011583">
    <property type="entry name" value="Chitinase_II/V-like_cat"/>
</dbReference>
<feature type="chain" id="PRO_5039121853" evidence="1">
    <location>
        <begin position="25"/>
        <end position="538"/>
    </location>
</feature>
<dbReference type="GO" id="GO:0008061">
    <property type="term" value="F:chitin binding"/>
    <property type="evidence" value="ECO:0007669"/>
    <property type="project" value="InterPro"/>
</dbReference>
<sequence>MNRLKRKQAWIKALASILAVLALATPFRSEVSAAAQLPFDDISDSYAKDAIVRLYQANLIDGTGAGRFEPRKAVTRAELATMLDRLFGLESVAAAVPAFTDVPEKAWSYGWVSTAVQMGIVTGISASTFGPDRQVSRQDAAAMLARAAKQALSASSEATGYKDADQIASYALAAVAQMKELGIMKGDGTTFRPAAPVTRQEAAVMMDNVLQREAWTSQIRAATEMKIQIGWQYGQTTAQFEKQVLSSNVNTLSPRWFFLESSGMTLSGYDASLLTWAHQHGKPVWAMVGNHSDREMTHGMLSDSAKRTAAVAYLANEVKNNGLDGLNVDFENVDPQDRSGFTQFIADLASGLDSVHAVLSVNLSPDTYSDWTDAYDYAALGKSADYIVMMGYDQHWNGGSAGSVSSLPWLESGLNTLITRVPASKVILALPLYTRDWTVGSAGTTAQDWSLVYQNETLKAHSPLMVWNADLGQYTASYSDQGNTHELWVEDGRSLAAKASLGERLGLAGYAYWYMGGESTDVWGSLRNAMKFSSYRFK</sequence>
<feature type="domain" description="SLH" evidence="2">
    <location>
        <begin position="158"/>
        <end position="220"/>
    </location>
</feature>
<dbReference type="GO" id="GO:0016787">
    <property type="term" value="F:hydrolase activity"/>
    <property type="evidence" value="ECO:0007669"/>
    <property type="project" value="UniProtKB-KW"/>
</dbReference>
<proteinExistence type="predicted"/>
<dbReference type="SMART" id="SM00636">
    <property type="entry name" value="Glyco_18"/>
    <property type="match status" value="1"/>
</dbReference>
<dbReference type="InterPro" id="IPR017853">
    <property type="entry name" value="GH"/>
</dbReference>
<dbReference type="EMBL" id="CP033433">
    <property type="protein sequence ID" value="AYQ72217.1"/>
    <property type="molecule type" value="Genomic_DNA"/>
</dbReference>
<feature type="signal peptide" evidence="1">
    <location>
        <begin position="1"/>
        <end position="24"/>
    </location>
</feature>
<feature type="domain" description="GH18" evidence="3">
    <location>
        <begin position="225"/>
        <end position="533"/>
    </location>
</feature>
<dbReference type="PROSITE" id="PS51910">
    <property type="entry name" value="GH18_2"/>
    <property type="match status" value="1"/>
</dbReference>
<dbReference type="InterPro" id="IPR001223">
    <property type="entry name" value="Glyco_hydro18_cat"/>
</dbReference>
<evidence type="ECO:0000256" key="1">
    <source>
        <dbReference type="SAM" id="SignalP"/>
    </source>
</evidence>
<dbReference type="Pfam" id="PF00395">
    <property type="entry name" value="SLH"/>
    <property type="match status" value="3"/>
</dbReference>
<evidence type="ECO:0000313" key="4">
    <source>
        <dbReference type="EMBL" id="AYQ72217.1"/>
    </source>
</evidence>
<gene>
    <name evidence="4" type="ORF">EAV92_06315</name>
</gene>
<dbReference type="GO" id="GO:0005975">
    <property type="term" value="P:carbohydrate metabolic process"/>
    <property type="evidence" value="ECO:0007669"/>
    <property type="project" value="InterPro"/>
</dbReference>
<reference evidence="4 5" key="1">
    <citation type="submission" date="2018-10" db="EMBL/GenBank/DDBJ databases">
        <title>Genome Sequence of Cohnella sp.</title>
        <authorList>
            <person name="Srinivasan S."/>
            <person name="Kim M.K."/>
        </authorList>
    </citation>
    <scope>NUCLEOTIDE SEQUENCE [LARGE SCALE GENOMIC DNA]</scope>
    <source>
        <strain evidence="4 5">18JY8-7</strain>
    </source>
</reference>
<dbReference type="RefSeq" id="WP_123040277.1">
    <property type="nucleotide sequence ID" value="NZ_CP033433.1"/>
</dbReference>
<protein>
    <submittedName>
        <fullName evidence="4">Glycoside hydrolase</fullName>
    </submittedName>
</protein>
<dbReference type="Gene3D" id="3.10.50.10">
    <property type="match status" value="1"/>
</dbReference>
<dbReference type="Pfam" id="PF00704">
    <property type="entry name" value="Glyco_hydro_18"/>
    <property type="match status" value="1"/>
</dbReference>
<accession>A0A3G3JWI5</accession>
<evidence type="ECO:0000259" key="2">
    <source>
        <dbReference type="PROSITE" id="PS51272"/>
    </source>
</evidence>
<dbReference type="Proteomes" id="UP000269097">
    <property type="component" value="Chromosome"/>
</dbReference>
<keyword evidence="5" id="KW-1185">Reference proteome</keyword>
<feature type="domain" description="SLH" evidence="2">
    <location>
        <begin position="98"/>
        <end position="157"/>
    </location>
</feature>
<dbReference type="InterPro" id="IPR001119">
    <property type="entry name" value="SLH_dom"/>
</dbReference>
<dbReference type="PANTHER" id="PTHR46066">
    <property type="entry name" value="CHITINASE DOMAIN-CONTAINING PROTEIN 1 FAMILY MEMBER"/>
    <property type="match status" value="1"/>
</dbReference>
<dbReference type="KEGG" id="coh:EAV92_06315"/>
<dbReference type="InterPro" id="IPR029070">
    <property type="entry name" value="Chitinase_insertion_sf"/>
</dbReference>
<dbReference type="SUPFAM" id="SSF51445">
    <property type="entry name" value="(Trans)glycosidases"/>
    <property type="match status" value="1"/>
</dbReference>
<keyword evidence="1" id="KW-0732">Signal</keyword>
<evidence type="ECO:0000259" key="3">
    <source>
        <dbReference type="PROSITE" id="PS51910"/>
    </source>
</evidence>
<dbReference type="Gene3D" id="3.20.20.80">
    <property type="entry name" value="Glycosidases"/>
    <property type="match status" value="1"/>
</dbReference>
<name>A0A3G3JWI5_9BACL</name>
<evidence type="ECO:0000313" key="5">
    <source>
        <dbReference type="Proteomes" id="UP000269097"/>
    </source>
</evidence>
<dbReference type="PROSITE" id="PS51272">
    <property type="entry name" value="SLH"/>
    <property type="match status" value="3"/>
</dbReference>
<organism evidence="4 5">
    <name type="scientific">Cohnella candidum</name>
    <dbReference type="NCBI Taxonomy" id="2674991"/>
    <lineage>
        <taxon>Bacteria</taxon>
        <taxon>Bacillati</taxon>
        <taxon>Bacillota</taxon>
        <taxon>Bacilli</taxon>
        <taxon>Bacillales</taxon>
        <taxon>Paenibacillaceae</taxon>
        <taxon>Cohnella</taxon>
    </lineage>
</organism>
<dbReference type="PANTHER" id="PTHR46066:SF2">
    <property type="entry name" value="CHITINASE DOMAIN-CONTAINING PROTEIN 1"/>
    <property type="match status" value="1"/>
</dbReference>